<evidence type="ECO:0000313" key="3">
    <source>
        <dbReference type="EMBL" id="CAD8088627.1"/>
    </source>
</evidence>
<gene>
    <name evidence="3" type="ORF">PSON_ATCC_30995.1.T0530013</name>
</gene>
<sequence>MQLQKSKIKPPFQLDGIAAAKQGKVLNYKPEKDVHLEQYFYNLNMHQMMRRLKQDRLIQRNLPHSLSKSFNQNSNPSKDNLKSRLLKSTSPLDKSFVNAPNNTQISEISRSLSKEHLVTFLDSLITTVQNVQQLVITYFPKELIDQPISQQQNELEKINQATKLLTKQLRANSITHKRQVENIKTQKNFTKLSQIQKVEISTDRGREQSVKYSKTPKNNTVIINQRTSEKNTQRNQVEYENNDFEPYQPQHDIIAKSQFQNLDLHHYNINQQFKSQQQNKIIQRVKLPTLKQQQQQPQNKYQKEIQQVLKKPIQKGNEKINNQQSPIHLQSRSVGIKDSLSQRNQQNSTKFDFKQRSRLQNNSQGNRKQDNIPIQIKIIDVDVQNEKKEQDESNIMKVSVETVQNVNQNLNNQSGISQIQLEQEHNKNELDKKTIQETAIFQTKKQDQYKETFEKLDEKNEFILESQKSSKEKQDDNKQNHENQQKLLQTKQSIKLLENDSQNNFIKVIEKKSGNDIIINPLEIIQDQKNDQQANSLFVTLEPSEQKYDQEPQ</sequence>
<evidence type="ECO:0000313" key="4">
    <source>
        <dbReference type="Proteomes" id="UP000692954"/>
    </source>
</evidence>
<evidence type="ECO:0000256" key="1">
    <source>
        <dbReference type="SAM" id="Coils"/>
    </source>
</evidence>
<dbReference type="EMBL" id="CAJJDN010000053">
    <property type="protein sequence ID" value="CAD8088627.1"/>
    <property type="molecule type" value="Genomic_DNA"/>
</dbReference>
<evidence type="ECO:0000256" key="2">
    <source>
        <dbReference type="SAM" id="MobiDB-lite"/>
    </source>
</evidence>
<dbReference type="AlphaFoldDB" id="A0A8S1N5G6"/>
<feature type="coiled-coil region" evidence="1">
    <location>
        <begin position="464"/>
        <end position="491"/>
    </location>
</feature>
<keyword evidence="1" id="KW-0175">Coiled coil</keyword>
<accession>A0A8S1N5G6</accession>
<organism evidence="3 4">
    <name type="scientific">Paramecium sonneborni</name>
    <dbReference type="NCBI Taxonomy" id="65129"/>
    <lineage>
        <taxon>Eukaryota</taxon>
        <taxon>Sar</taxon>
        <taxon>Alveolata</taxon>
        <taxon>Ciliophora</taxon>
        <taxon>Intramacronucleata</taxon>
        <taxon>Oligohymenophorea</taxon>
        <taxon>Peniculida</taxon>
        <taxon>Parameciidae</taxon>
        <taxon>Paramecium</taxon>
    </lineage>
</organism>
<proteinExistence type="predicted"/>
<dbReference type="Proteomes" id="UP000692954">
    <property type="component" value="Unassembled WGS sequence"/>
</dbReference>
<keyword evidence="4" id="KW-1185">Reference proteome</keyword>
<reference evidence="3" key="1">
    <citation type="submission" date="2021-01" db="EMBL/GenBank/DDBJ databases">
        <authorList>
            <consortium name="Genoscope - CEA"/>
            <person name="William W."/>
        </authorList>
    </citation>
    <scope>NUCLEOTIDE SEQUENCE</scope>
</reference>
<feature type="region of interest" description="Disordered" evidence="2">
    <location>
        <begin position="339"/>
        <end position="371"/>
    </location>
</feature>
<name>A0A8S1N5G6_9CILI</name>
<dbReference type="OrthoDB" id="305320at2759"/>
<comment type="caution">
    <text evidence="3">The sequence shown here is derived from an EMBL/GenBank/DDBJ whole genome shotgun (WGS) entry which is preliminary data.</text>
</comment>
<protein>
    <submittedName>
        <fullName evidence="3">Uncharacterized protein</fullName>
    </submittedName>
</protein>
<feature type="compositionally biased region" description="Polar residues" evidence="2">
    <location>
        <begin position="339"/>
        <end position="350"/>
    </location>
</feature>